<proteinExistence type="inferred from homology"/>
<evidence type="ECO:0000313" key="6">
    <source>
        <dbReference type="Proteomes" id="UP001060164"/>
    </source>
</evidence>
<evidence type="ECO:0000256" key="3">
    <source>
        <dbReference type="SAM" id="Phobius"/>
    </source>
</evidence>
<organism evidence="5 6">
    <name type="scientific">Ruminococcus gauvreauii</name>
    <dbReference type="NCBI Taxonomy" id="438033"/>
    <lineage>
        <taxon>Bacteria</taxon>
        <taxon>Bacillati</taxon>
        <taxon>Bacillota</taxon>
        <taxon>Clostridia</taxon>
        <taxon>Eubacteriales</taxon>
        <taxon>Oscillospiraceae</taxon>
        <taxon>Ruminococcus</taxon>
    </lineage>
</organism>
<gene>
    <name evidence="5" type="ORF">NQ502_03015</name>
</gene>
<evidence type="ECO:0000259" key="4">
    <source>
        <dbReference type="Pfam" id="PF03816"/>
    </source>
</evidence>
<evidence type="ECO:0000256" key="2">
    <source>
        <dbReference type="SAM" id="MobiDB-lite"/>
    </source>
</evidence>
<name>A0ABY5VHM4_9FIRM</name>
<dbReference type="PANTHER" id="PTHR33392:SF6">
    <property type="entry name" value="POLYISOPRENYL-TEICHOIC ACID--PEPTIDOGLYCAN TEICHOIC ACID TRANSFERASE TAGU"/>
    <property type="match status" value="1"/>
</dbReference>
<dbReference type="PANTHER" id="PTHR33392">
    <property type="entry name" value="POLYISOPRENYL-TEICHOIC ACID--PEPTIDOGLYCAN TEICHOIC ACID TRANSFERASE TAGU"/>
    <property type="match status" value="1"/>
</dbReference>
<dbReference type="NCBIfam" id="TIGR00350">
    <property type="entry name" value="lytR_cpsA_psr"/>
    <property type="match status" value="1"/>
</dbReference>
<feature type="region of interest" description="Disordered" evidence="2">
    <location>
        <begin position="79"/>
        <end position="99"/>
    </location>
</feature>
<accession>A0ABY5VHM4</accession>
<dbReference type="InterPro" id="IPR004474">
    <property type="entry name" value="LytR_CpsA_psr"/>
</dbReference>
<comment type="similarity">
    <text evidence="1">Belongs to the LytR/CpsA/Psr (LCP) family.</text>
</comment>
<keyword evidence="3" id="KW-0812">Transmembrane</keyword>
<dbReference type="EMBL" id="CP102290">
    <property type="protein sequence ID" value="UWP60045.1"/>
    <property type="molecule type" value="Genomic_DNA"/>
</dbReference>
<feature type="transmembrane region" description="Helical" evidence="3">
    <location>
        <begin position="42"/>
        <end position="62"/>
    </location>
</feature>
<dbReference type="Proteomes" id="UP001060164">
    <property type="component" value="Chromosome"/>
</dbReference>
<keyword evidence="3" id="KW-1133">Transmembrane helix</keyword>
<protein>
    <submittedName>
        <fullName evidence="5">LCP family protein</fullName>
    </submittedName>
</protein>
<evidence type="ECO:0000313" key="5">
    <source>
        <dbReference type="EMBL" id="UWP60045.1"/>
    </source>
</evidence>
<dbReference type="RefSeq" id="WP_028529631.1">
    <property type="nucleotide sequence ID" value="NZ_CABLBR010000029.1"/>
</dbReference>
<dbReference type="InterPro" id="IPR050922">
    <property type="entry name" value="LytR/CpsA/Psr_CW_biosynth"/>
</dbReference>
<dbReference type="Pfam" id="PF03816">
    <property type="entry name" value="LytR_cpsA_psr"/>
    <property type="match status" value="1"/>
</dbReference>
<evidence type="ECO:0000256" key="1">
    <source>
        <dbReference type="ARBA" id="ARBA00006068"/>
    </source>
</evidence>
<keyword evidence="3" id="KW-0472">Membrane</keyword>
<feature type="domain" description="Cell envelope-related transcriptional attenuator" evidence="4">
    <location>
        <begin position="141"/>
        <end position="302"/>
    </location>
</feature>
<sequence length="397" mass="44796">MNEKLKKAGRTVWKKVTQIAAGFAEDVASHVHCAAEHKWKTAANCSLFVLAMILLCASVVYAKGHSYFAQSNYVPDSEVQEAIPEEQAKEPAEEEPVDEELQAIQENIKKYRGESNVMTEENVYNVLLIGVDRTTSTENANSDSMILLSVNYEKKQISMVSLMRDTCVDIPGIGYRKLNAAYANGGGPLLAETVTENFKINVDRYMAVSFKDMIDIIDAVGAISITFTEKEAANANQTMEHMCQNMNIEDRYPEYMIPGAGTYECNGIQTVAYARIRKVGNSDYQRTERQREVLMKLTQKIRQMSIPDIDKLANRLMPLVTHNIPENEFWGLLGKVPSMLHYELVKDRIPYDGMFVSRNEKLMPDWEQTIPKLQEMLYGSKLQENTDEEAAGESAES</sequence>
<keyword evidence="6" id="KW-1185">Reference proteome</keyword>
<reference evidence="5" key="1">
    <citation type="journal article" date="2022" name="Cell">
        <title>Design, construction, and in vivo augmentation of a complex gut microbiome.</title>
        <authorList>
            <person name="Cheng A.G."/>
            <person name="Ho P.Y."/>
            <person name="Aranda-Diaz A."/>
            <person name="Jain S."/>
            <person name="Yu F.B."/>
            <person name="Meng X."/>
            <person name="Wang M."/>
            <person name="Iakiviak M."/>
            <person name="Nagashima K."/>
            <person name="Zhao A."/>
            <person name="Murugkar P."/>
            <person name="Patil A."/>
            <person name="Atabakhsh K."/>
            <person name="Weakley A."/>
            <person name="Yan J."/>
            <person name="Brumbaugh A.R."/>
            <person name="Higginbottom S."/>
            <person name="Dimas A."/>
            <person name="Shiver A.L."/>
            <person name="Deutschbauer A."/>
            <person name="Neff N."/>
            <person name="Sonnenburg J.L."/>
            <person name="Huang K.C."/>
            <person name="Fischbach M.A."/>
        </authorList>
    </citation>
    <scope>NUCLEOTIDE SEQUENCE</scope>
    <source>
        <strain evidence="5">DSM 19829</strain>
    </source>
</reference>
<dbReference type="Gene3D" id="3.40.630.190">
    <property type="entry name" value="LCP protein"/>
    <property type="match status" value="1"/>
</dbReference>